<proteinExistence type="predicted"/>
<reference evidence="2" key="1">
    <citation type="submission" date="2024-01" db="EMBL/GenBank/DDBJ databases">
        <title>Synechococcus elongatus PCC 11802, a close yet different native of Synechococcus elongatus PCC 11801.</title>
        <authorList>
            <person name="Jaiswal D."/>
            <person name="Sengupta A."/>
            <person name="Sengupta S."/>
            <person name="Pakrasi H.B."/>
            <person name="Wangikar P."/>
        </authorList>
    </citation>
    <scope>NUCLEOTIDE SEQUENCE</scope>
    <source>
        <strain evidence="2">PCC 11802</strain>
    </source>
</reference>
<evidence type="ECO:0000256" key="1">
    <source>
        <dbReference type="SAM" id="SignalP"/>
    </source>
</evidence>
<gene>
    <name evidence="2" type="ORF">EKO22_11320</name>
</gene>
<name>A0AAT9JW45_SYNEL</name>
<sequence>MQWMTSSLLGLGLATAFALPGLATPARCVIKEAGRTTFNGACDFKQFGSNGSFTVTSLQSNWIAGRSVITVTIVSPGVAEVRGLTPEGINSRWGIAERSNRDRACWVGSDFQICAY</sequence>
<evidence type="ECO:0000313" key="2">
    <source>
        <dbReference type="EMBL" id="QFZ92837.2"/>
    </source>
</evidence>
<protein>
    <submittedName>
        <fullName evidence="2">Uncharacterized protein</fullName>
    </submittedName>
</protein>
<organism evidence="2">
    <name type="scientific">Synechococcus elongatus PCC 11802</name>
    <dbReference type="NCBI Taxonomy" id="2283154"/>
    <lineage>
        <taxon>Bacteria</taxon>
        <taxon>Bacillati</taxon>
        <taxon>Cyanobacteriota</taxon>
        <taxon>Cyanophyceae</taxon>
        <taxon>Synechococcales</taxon>
        <taxon>Synechococcaceae</taxon>
        <taxon>Synechococcus</taxon>
    </lineage>
</organism>
<keyword evidence="1" id="KW-0732">Signal</keyword>
<accession>A0AAT9JW45</accession>
<feature type="chain" id="PRO_5043535040" evidence="1">
    <location>
        <begin position="24"/>
        <end position="116"/>
    </location>
</feature>
<dbReference type="AlphaFoldDB" id="A0AAT9JW45"/>
<feature type="signal peptide" evidence="1">
    <location>
        <begin position="1"/>
        <end position="23"/>
    </location>
</feature>
<dbReference type="EMBL" id="CP034671">
    <property type="protein sequence ID" value="QFZ92837.2"/>
    <property type="molecule type" value="Genomic_DNA"/>
</dbReference>